<feature type="transmembrane region" description="Helical" evidence="5">
    <location>
        <begin position="73"/>
        <end position="93"/>
    </location>
</feature>
<keyword evidence="2 5" id="KW-0812">Transmembrane</keyword>
<feature type="transmembrane region" description="Helical" evidence="5">
    <location>
        <begin position="252"/>
        <end position="269"/>
    </location>
</feature>
<feature type="transmembrane region" description="Helical" evidence="5">
    <location>
        <begin position="281"/>
        <end position="301"/>
    </location>
</feature>
<keyword evidence="12" id="KW-1185">Reference proteome</keyword>
<dbReference type="EMBL" id="CATOUU010000688">
    <property type="protein sequence ID" value="CAI9941262.1"/>
    <property type="molecule type" value="Genomic_DNA"/>
</dbReference>
<sequence>MLETNVVIFQSCAIVIIALVAALGGWIPYMFSNSKKFDTIMSNLNCASGGVLMGVALLHIFPETGETLNAKSGGFPLSYCVTFIGIMLMVIMLKIGHNHQHGEHDHSHDHSHEHEETVSLVKEGDVLDDCECGHDHEHETEQQAPKKKWQAVIMLMIGLFIHDVSEGFALGFTQELMPGVYLFSAIILHKWCDVTCQVICGIREGLTKKENIYTMIPLVLASPVAELIAFLIVLNTDNAGESIGLKITEDLFMSFACGTFLAICFVEIIGQEFNSEDKKKVFIKASYLLAGFTIVAISSIVEAVTEEE</sequence>
<dbReference type="EMBL" id="CAXDID020000175">
    <property type="protein sequence ID" value="CAL6048432.1"/>
    <property type="molecule type" value="Genomic_DNA"/>
</dbReference>
<reference evidence="6" key="1">
    <citation type="submission" date="2023-06" db="EMBL/GenBank/DDBJ databases">
        <authorList>
            <person name="Kurt Z."/>
        </authorList>
    </citation>
    <scope>NUCLEOTIDE SEQUENCE</scope>
</reference>
<reference evidence="9 12" key="2">
    <citation type="submission" date="2024-07" db="EMBL/GenBank/DDBJ databases">
        <authorList>
            <person name="Akdeniz Z."/>
        </authorList>
    </citation>
    <scope>NUCLEOTIDE SEQUENCE [LARGE SCALE GENOMIC DNA]</scope>
</reference>
<dbReference type="PANTHER" id="PTHR11040:SF44">
    <property type="entry name" value="PROTEIN ZNTC-RELATED"/>
    <property type="match status" value="1"/>
</dbReference>
<evidence type="ECO:0000256" key="2">
    <source>
        <dbReference type="ARBA" id="ARBA00022692"/>
    </source>
</evidence>
<dbReference type="AlphaFoldDB" id="A0AA86TI35"/>
<evidence type="ECO:0000313" key="11">
    <source>
        <dbReference type="EMBL" id="CAL6105958.1"/>
    </source>
</evidence>
<comment type="caution">
    <text evidence="6">The sequence shown here is derived from an EMBL/GenBank/DDBJ whole genome shotgun (WGS) entry which is preliminary data.</text>
</comment>
<organism evidence="6">
    <name type="scientific">Hexamita inflata</name>
    <dbReference type="NCBI Taxonomy" id="28002"/>
    <lineage>
        <taxon>Eukaryota</taxon>
        <taxon>Metamonada</taxon>
        <taxon>Diplomonadida</taxon>
        <taxon>Hexamitidae</taxon>
        <taxon>Hexamitinae</taxon>
        <taxon>Hexamita</taxon>
    </lineage>
</organism>
<dbReference type="GO" id="GO:0005886">
    <property type="term" value="C:plasma membrane"/>
    <property type="evidence" value="ECO:0007669"/>
    <property type="project" value="TreeGrafter"/>
</dbReference>
<feature type="transmembrane region" description="Helical" evidence="5">
    <location>
        <begin position="212"/>
        <end position="232"/>
    </location>
</feature>
<keyword evidence="3 5" id="KW-1133">Transmembrane helix</keyword>
<feature type="transmembrane region" description="Helical" evidence="5">
    <location>
        <begin position="151"/>
        <end position="173"/>
    </location>
</feature>
<evidence type="ECO:0000313" key="7">
    <source>
        <dbReference type="EMBL" id="CAI9941262.1"/>
    </source>
</evidence>
<evidence type="ECO:0000313" key="8">
    <source>
        <dbReference type="EMBL" id="CAI9945192.1"/>
    </source>
</evidence>
<dbReference type="GO" id="GO:0005385">
    <property type="term" value="F:zinc ion transmembrane transporter activity"/>
    <property type="evidence" value="ECO:0007669"/>
    <property type="project" value="TreeGrafter"/>
</dbReference>
<dbReference type="Proteomes" id="UP001642409">
    <property type="component" value="Unassembled WGS sequence"/>
</dbReference>
<dbReference type="Pfam" id="PF02535">
    <property type="entry name" value="Zip"/>
    <property type="match status" value="1"/>
</dbReference>
<dbReference type="PANTHER" id="PTHR11040">
    <property type="entry name" value="ZINC/IRON TRANSPORTER"/>
    <property type="match status" value="1"/>
</dbReference>
<gene>
    <name evidence="7" type="ORF">HINF_LOCUS28907</name>
    <name evidence="8" type="ORF">HINF_LOCUS32837</name>
    <name evidence="9" type="ORF">HINF_LOCUS42688</name>
    <name evidence="6" type="ORF">HINF_LOCUS5536</name>
    <name evidence="10" type="ORF">HINF_LOCUS62932</name>
    <name evidence="11" type="ORF">HINF_LOCUS73513</name>
</gene>
<dbReference type="EMBL" id="CAXDID020000603">
    <property type="protein sequence ID" value="CAL6105958.1"/>
    <property type="molecule type" value="Genomic_DNA"/>
</dbReference>
<evidence type="ECO:0000313" key="9">
    <source>
        <dbReference type="EMBL" id="CAL6048432.1"/>
    </source>
</evidence>
<feature type="transmembrane region" description="Helical" evidence="5">
    <location>
        <begin position="6"/>
        <end position="31"/>
    </location>
</feature>
<evidence type="ECO:0000256" key="5">
    <source>
        <dbReference type="SAM" id="Phobius"/>
    </source>
</evidence>
<name>A0AA86TI35_9EUKA</name>
<feature type="transmembrane region" description="Helical" evidence="5">
    <location>
        <begin position="43"/>
        <end position="61"/>
    </location>
</feature>
<evidence type="ECO:0000313" key="6">
    <source>
        <dbReference type="EMBL" id="CAI9917891.1"/>
    </source>
</evidence>
<dbReference type="EMBL" id="CAXDID020000389">
    <property type="protein sequence ID" value="CAL6085961.1"/>
    <property type="molecule type" value="Genomic_DNA"/>
</dbReference>
<evidence type="ECO:0000313" key="12">
    <source>
        <dbReference type="Proteomes" id="UP001642409"/>
    </source>
</evidence>
<proteinExistence type="predicted"/>
<dbReference type="InterPro" id="IPR003689">
    <property type="entry name" value="ZIP"/>
</dbReference>
<dbReference type="EMBL" id="CATOUU010000143">
    <property type="protein sequence ID" value="CAI9917891.1"/>
    <property type="molecule type" value="Genomic_DNA"/>
</dbReference>
<evidence type="ECO:0000313" key="10">
    <source>
        <dbReference type="EMBL" id="CAL6085961.1"/>
    </source>
</evidence>
<protein>
    <submittedName>
        <fullName evidence="6">ZIP zinc transporter protein</fullName>
    </submittedName>
    <submittedName>
        <fullName evidence="9">ZIP_zinc transporter protein</fullName>
    </submittedName>
</protein>
<comment type="subcellular location">
    <subcellularLocation>
        <location evidence="1">Membrane</location>
        <topology evidence="1">Multi-pass membrane protein</topology>
    </subcellularLocation>
</comment>
<keyword evidence="4 5" id="KW-0472">Membrane</keyword>
<dbReference type="EMBL" id="CATOUU010000741">
    <property type="protein sequence ID" value="CAI9945192.1"/>
    <property type="molecule type" value="Genomic_DNA"/>
</dbReference>
<evidence type="ECO:0000256" key="1">
    <source>
        <dbReference type="ARBA" id="ARBA00004141"/>
    </source>
</evidence>
<accession>A0AA86TI35</accession>
<evidence type="ECO:0000256" key="3">
    <source>
        <dbReference type="ARBA" id="ARBA00022989"/>
    </source>
</evidence>
<evidence type="ECO:0000256" key="4">
    <source>
        <dbReference type="ARBA" id="ARBA00023136"/>
    </source>
</evidence>